<organism evidence="1">
    <name type="scientific">Ophidiomyces ophidiicola</name>
    <dbReference type="NCBI Taxonomy" id="1387563"/>
    <lineage>
        <taxon>Eukaryota</taxon>
        <taxon>Fungi</taxon>
        <taxon>Dikarya</taxon>
        <taxon>Ascomycota</taxon>
        <taxon>Pezizomycotina</taxon>
        <taxon>Eurotiomycetes</taxon>
        <taxon>Eurotiomycetidae</taxon>
        <taxon>Onygenales</taxon>
        <taxon>Onygenaceae</taxon>
        <taxon>Ophidiomyces</taxon>
    </lineage>
</organism>
<comment type="caution">
    <text evidence="1">The sequence shown here is derived from an EMBL/GenBank/DDBJ whole genome shotgun (WGS) entry which is preliminary data.</text>
</comment>
<reference evidence="1" key="1">
    <citation type="journal article" date="2022" name="bioRxiv">
        <title>Population genetic analysis of Ophidiomyces ophidiicola, the causative agent of snake fungal disease, indicates recent introductions to the USA.</title>
        <authorList>
            <person name="Ladner J.T."/>
            <person name="Palmer J.M."/>
            <person name="Ettinger C.L."/>
            <person name="Stajich J.E."/>
            <person name="Farrell T.M."/>
            <person name="Glorioso B.M."/>
            <person name="Lawson B."/>
            <person name="Price S.J."/>
            <person name="Stengle A.G."/>
            <person name="Grear D.A."/>
            <person name="Lorch J.M."/>
        </authorList>
    </citation>
    <scope>NUCLEOTIDE SEQUENCE</scope>
    <source>
        <strain evidence="1">NWHC 24266-5</strain>
    </source>
</reference>
<name>A0ACB8US34_9EURO</name>
<evidence type="ECO:0000313" key="1">
    <source>
        <dbReference type="EMBL" id="KAI2383958.1"/>
    </source>
</evidence>
<accession>A0ACB8US34</accession>
<protein>
    <submittedName>
        <fullName evidence="1">Uncharacterized protein</fullName>
    </submittedName>
</protein>
<gene>
    <name evidence="1" type="ORF">LOY88_004955</name>
</gene>
<proteinExistence type="predicted"/>
<sequence length="229" mass="25099">MAQVSGTYTVEQGMALARASRLVRNEHLLLAARQITQKLTASNIPYALMGGFSLSLRGSRRDTFDVDIAAGCNMLQLIQAVSNNERILRPLGPMSGVLRLFVQVESGNEPEIHVMVDLILQGSLGAPSDLRTSSEAISINTETGPQTFAVLNIKSIAESKLGAFFARGSSNDFTDIQFLILTFPEKVYEIRAGLDQTHRQHFANIFAQKRTDPSGRNLLKRVKQVLGVV</sequence>
<dbReference type="EMBL" id="JALBCA010000081">
    <property type="protein sequence ID" value="KAI2383958.1"/>
    <property type="molecule type" value="Genomic_DNA"/>
</dbReference>